<evidence type="ECO:0000313" key="3">
    <source>
        <dbReference type="EMBL" id="PGH02531.1"/>
    </source>
</evidence>
<evidence type="ECO:0000256" key="1">
    <source>
        <dbReference type="SAM" id="MobiDB-lite"/>
    </source>
</evidence>
<dbReference type="EMBL" id="PDNA01000222">
    <property type="protein sequence ID" value="PGH02531.1"/>
    <property type="molecule type" value="Genomic_DNA"/>
</dbReference>
<protein>
    <submittedName>
        <fullName evidence="3">Uncharacterized protein</fullName>
    </submittedName>
</protein>
<reference evidence="3 4" key="1">
    <citation type="submission" date="2017-10" db="EMBL/GenBank/DDBJ databases">
        <title>Comparative genomics in systemic dimorphic fungi from Ajellomycetaceae.</title>
        <authorList>
            <person name="Munoz J.F."/>
            <person name="Mcewen J.G."/>
            <person name="Clay O.K."/>
            <person name="Cuomo C.A."/>
        </authorList>
    </citation>
    <scope>NUCLEOTIDE SEQUENCE [LARGE SCALE GENOMIC DNA]</scope>
    <source>
        <strain evidence="3 4">UAMH7299</strain>
    </source>
</reference>
<accession>A0A2B7X153</accession>
<dbReference type="PANTHER" id="PTHR37848">
    <property type="entry name" value="EXPRESSED PROTEIN"/>
    <property type="match status" value="1"/>
</dbReference>
<comment type="caution">
    <text evidence="3">The sequence shown here is derived from an EMBL/GenBank/DDBJ whole genome shotgun (WGS) entry which is preliminary data.</text>
</comment>
<feature type="region of interest" description="Disordered" evidence="1">
    <location>
        <begin position="42"/>
        <end position="85"/>
    </location>
</feature>
<dbReference type="AlphaFoldDB" id="A0A2B7X153"/>
<keyword evidence="2" id="KW-0472">Membrane</keyword>
<feature type="compositionally biased region" description="Polar residues" evidence="1">
    <location>
        <begin position="73"/>
        <end position="83"/>
    </location>
</feature>
<feature type="compositionally biased region" description="Acidic residues" evidence="1">
    <location>
        <begin position="42"/>
        <end position="52"/>
    </location>
</feature>
<feature type="region of interest" description="Disordered" evidence="1">
    <location>
        <begin position="139"/>
        <end position="161"/>
    </location>
</feature>
<organism evidence="3 4">
    <name type="scientific">Polytolypa hystricis (strain UAMH7299)</name>
    <dbReference type="NCBI Taxonomy" id="1447883"/>
    <lineage>
        <taxon>Eukaryota</taxon>
        <taxon>Fungi</taxon>
        <taxon>Dikarya</taxon>
        <taxon>Ascomycota</taxon>
        <taxon>Pezizomycotina</taxon>
        <taxon>Eurotiomycetes</taxon>
        <taxon>Eurotiomycetidae</taxon>
        <taxon>Onygenales</taxon>
        <taxon>Onygenales incertae sedis</taxon>
        <taxon>Polytolypa</taxon>
    </lineage>
</organism>
<name>A0A2B7X153_POLH7</name>
<evidence type="ECO:0000313" key="4">
    <source>
        <dbReference type="Proteomes" id="UP000224634"/>
    </source>
</evidence>
<dbReference type="Proteomes" id="UP000224634">
    <property type="component" value="Unassembled WGS sequence"/>
</dbReference>
<gene>
    <name evidence="3" type="ORF">AJ80_08842</name>
</gene>
<keyword evidence="4" id="KW-1185">Reference proteome</keyword>
<keyword evidence="2" id="KW-1133">Transmembrane helix</keyword>
<sequence length="465" mass="51041">MGKLNPSGPARSGGASSTRYQDDPPSAAASIHSLQTYTDIDSEVEEEEEEADLPPAYTDATPTLTHATPATANMPTPSNTITAPESPYAVLGSRTITSSRTGTSYRVSLAPELSKNPADLYWVMSSHIKLAPRPHIHVRGTHTEKQRNNNNNGNNNKGSNSETVVDFDFTIDGAGTVLPGSDTSWDAAKYAPFRFATVVADGDGINAYRGGRFKSTGAKKVASVGGGDVEGNGAAGGAEGEALLPTQDLMQWCERFCQDKAGVKSFVLHRTIRDWNHPMVTQRLTALIRATKYRGDITIKPFTHDANLTIYSPSLLNRLRTNPFVWWTCVILQLWILTWPLLILLERRYEVVNVDWYAARVGTYACGMSEEEWVAFFAPAVRAAALGRRQCANQEVITPLEARQMAEAEARQGIFAMAESEAERERRERINRGEGSWADSIVGVVRGVSEVRREWDQVAGWGGHR</sequence>
<feature type="transmembrane region" description="Helical" evidence="2">
    <location>
        <begin position="324"/>
        <end position="345"/>
    </location>
</feature>
<proteinExistence type="predicted"/>
<keyword evidence="2" id="KW-0812">Transmembrane</keyword>
<dbReference type="PANTHER" id="PTHR37848:SF1">
    <property type="entry name" value="SUN DOMAIN-CONTAINING PROTEIN"/>
    <property type="match status" value="1"/>
</dbReference>
<evidence type="ECO:0000256" key="2">
    <source>
        <dbReference type="SAM" id="Phobius"/>
    </source>
</evidence>
<feature type="compositionally biased region" description="Low complexity" evidence="1">
    <location>
        <begin position="1"/>
        <end position="17"/>
    </location>
</feature>
<feature type="compositionally biased region" description="Low complexity" evidence="1">
    <location>
        <begin position="58"/>
        <end position="72"/>
    </location>
</feature>
<dbReference type="OrthoDB" id="203796at2759"/>
<feature type="compositionally biased region" description="Low complexity" evidence="1">
    <location>
        <begin position="148"/>
        <end position="161"/>
    </location>
</feature>
<feature type="region of interest" description="Disordered" evidence="1">
    <location>
        <begin position="1"/>
        <end position="28"/>
    </location>
</feature>